<evidence type="ECO:0000256" key="5">
    <source>
        <dbReference type="ARBA" id="ARBA00037226"/>
    </source>
</evidence>
<evidence type="ECO:0000313" key="6">
    <source>
        <dbReference type="EMBL" id="CCH58034.1"/>
    </source>
</evidence>
<dbReference type="PANTHER" id="PTHR13528:SF2">
    <property type="entry name" value="LARGE RIBOSOMAL SUBUNIT PROTEIN BL28M"/>
    <property type="match status" value="1"/>
</dbReference>
<dbReference type="InterPro" id="IPR034704">
    <property type="entry name" value="Ribosomal_bL28/bL31-like_sf"/>
</dbReference>
<dbReference type="InterPro" id="IPR037147">
    <property type="entry name" value="Ribosomal_bL28_sf"/>
</dbReference>
<dbReference type="STRING" id="1071380.I2GV82"/>
<dbReference type="InParanoid" id="I2GV82"/>
<dbReference type="PANTHER" id="PTHR13528">
    <property type="entry name" value="39S RIBOSOMAL PROTEIN L28, MITOCHONDRIAL"/>
    <property type="match status" value="1"/>
</dbReference>
<dbReference type="AlphaFoldDB" id="I2GV82"/>
<gene>
    <name evidence="6" type="primary">TBLA0A02350</name>
    <name evidence="6" type="ORF">TBLA_0A02350</name>
</gene>
<dbReference type="FunFam" id="2.30.170.40:FF:000003">
    <property type="entry name" value="54S ribosomal protein L24"/>
    <property type="match status" value="1"/>
</dbReference>
<sequence length="242" mass="28699">MKCNIVLFKEWKNVVTRRVKKIPDYKVGDAKPLYMPREAKRYPEYKYGESNIFQQSNKGLYGGSFIQFGHHVAENGIKTPKTWLPNIIKKRLWSETLGRDVEVKLTTKVLKTISKEGGLDKYLLKDKSARIKELGPFGWKLRYDVLKKMEDEKRKTTDPHEGKSLTENGDRVYYEDEKYRVIVGRRKLMKLLYPLEKERIESHGKQLHYRDFVDRYRQVGSIEMFYKLEQYGFEIGNISICK</sequence>
<dbReference type="RefSeq" id="XP_004177553.1">
    <property type="nucleotide sequence ID" value="XM_004177505.1"/>
</dbReference>
<organism evidence="6 7">
    <name type="scientific">Henningerozyma blattae (strain ATCC 34711 / CBS 6284 / DSM 70876 / NBRC 10599 / NRRL Y-10934 / UCD 77-7)</name>
    <name type="common">Yeast</name>
    <name type="synonym">Tetrapisispora blattae</name>
    <dbReference type="NCBI Taxonomy" id="1071380"/>
    <lineage>
        <taxon>Eukaryota</taxon>
        <taxon>Fungi</taxon>
        <taxon>Dikarya</taxon>
        <taxon>Ascomycota</taxon>
        <taxon>Saccharomycotina</taxon>
        <taxon>Saccharomycetes</taxon>
        <taxon>Saccharomycetales</taxon>
        <taxon>Saccharomycetaceae</taxon>
        <taxon>Henningerozyma</taxon>
    </lineage>
</organism>
<dbReference type="InterPro" id="IPR026569">
    <property type="entry name" value="Ribosomal_bL28"/>
</dbReference>
<dbReference type="FunCoup" id="I2GV82">
    <property type="interactions" value="261"/>
</dbReference>
<dbReference type="Proteomes" id="UP000002866">
    <property type="component" value="Chromosome 1"/>
</dbReference>
<dbReference type="HOGENOM" id="CLU_090033_0_0_1"/>
<dbReference type="Pfam" id="PF00830">
    <property type="entry name" value="Ribosomal_L28"/>
    <property type="match status" value="1"/>
</dbReference>
<evidence type="ECO:0000256" key="1">
    <source>
        <dbReference type="ARBA" id="ARBA00008760"/>
    </source>
</evidence>
<dbReference type="EMBL" id="HE806316">
    <property type="protein sequence ID" value="CCH58034.1"/>
    <property type="molecule type" value="Genomic_DNA"/>
</dbReference>
<dbReference type="SUPFAM" id="SSF143800">
    <property type="entry name" value="L28p-like"/>
    <property type="match status" value="1"/>
</dbReference>
<dbReference type="OrthoDB" id="361870at2759"/>
<name>I2GV82_HENB6</name>
<evidence type="ECO:0000256" key="4">
    <source>
        <dbReference type="ARBA" id="ARBA00035269"/>
    </source>
</evidence>
<dbReference type="GO" id="GO:0003735">
    <property type="term" value="F:structural constituent of ribosome"/>
    <property type="evidence" value="ECO:0007669"/>
    <property type="project" value="EnsemblFungi"/>
</dbReference>
<keyword evidence="7" id="KW-1185">Reference proteome</keyword>
<evidence type="ECO:0000256" key="2">
    <source>
        <dbReference type="ARBA" id="ARBA00022980"/>
    </source>
</evidence>
<comment type="function">
    <text evidence="5">Component of the mitochondrial ribosome (mitoribosome), a dedicated translation machinery responsible for the synthesis of mitochondrial genome-encoded proteins, including at least some of the essential transmembrane subunits of the mitochondrial respiratory chain. The mitoribosomes are attached to the mitochondrial inner membrane and translation products are cotranslationally integrated into the membrane.</text>
</comment>
<reference evidence="6 7" key="1">
    <citation type="journal article" date="2011" name="Proc. Natl. Acad. Sci. U.S.A.">
        <title>Evolutionary erosion of yeast sex chromosomes by mating-type switching accidents.</title>
        <authorList>
            <person name="Gordon J.L."/>
            <person name="Armisen D."/>
            <person name="Proux-Wera E."/>
            <person name="Oheigeartaigh S.S."/>
            <person name="Byrne K.P."/>
            <person name="Wolfe K.H."/>
        </authorList>
    </citation>
    <scope>NUCLEOTIDE SEQUENCE [LARGE SCALE GENOMIC DNA]</scope>
    <source>
        <strain evidence="7">ATCC 34711 / CBS 6284 / DSM 70876 / NBRC 10599 / NRRL Y-10934 / UCD 77-7</strain>
    </source>
</reference>
<dbReference type="GeneID" id="14493070"/>
<comment type="similarity">
    <text evidence="1">Belongs to the bacterial ribosomal protein bL28 family.</text>
</comment>
<keyword evidence="2" id="KW-0689">Ribosomal protein</keyword>
<dbReference type="eggNOG" id="KOG3278">
    <property type="taxonomic scope" value="Eukaryota"/>
</dbReference>
<protein>
    <recommendedName>
        <fullName evidence="4">Large ribosomal subunit protein bL28m</fullName>
    </recommendedName>
</protein>
<dbReference type="KEGG" id="tbl:TBLA_0A02350"/>
<evidence type="ECO:0000256" key="3">
    <source>
        <dbReference type="ARBA" id="ARBA00023274"/>
    </source>
</evidence>
<keyword evidence="3" id="KW-0687">Ribonucleoprotein</keyword>
<accession>I2GV82</accession>
<proteinExistence type="inferred from homology"/>
<dbReference type="GO" id="GO:0005762">
    <property type="term" value="C:mitochondrial large ribosomal subunit"/>
    <property type="evidence" value="ECO:0007669"/>
    <property type="project" value="EnsemblFungi"/>
</dbReference>
<evidence type="ECO:0000313" key="7">
    <source>
        <dbReference type="Proteomes" id="UP000002866"/>
    </source>
</evidence>
<dbReference type="Gene3D" id="2.30.170.40">
    <property type="entry name" value="Ribosomal protein L28/L24"/>
    <property type="match status" value="1"/>
</dbReference>
<dbReference type="OMA" id="IKMTAKV"/>